<proteinExistence type="predicted"/>
<dbReference type="Gene3D" id="1.10.10.10">
    <property type="entry name" value="Winged helix-like DNA-binding domain superfamily/Winged helix DNA-binding domain"/>
    <property type="match status" value="1"/>
</dbReference>
<dbReference type="InterPro" id="IPR039422">
    <property type="entry name" value="MarR/SlyA-like"/>
</dbReference>
<sequence>MLIDDLQQESRRYLASYVMFNQAVADHLKLHPTDVQCLNLLTAESGPFTTGRIAELTGLTSGSATRLVDRLEKAGYVVRRRDQTDRRRVLVEPVPKAMRNLTELWAELGERWRAMFADYTEDELALLYRHMRRTVELSRQQIAHLRGKD</sequence>
<dbReference type="PANTHER" id="PTHR33164">
    <property type="entry name" value="TRANSCRIPTIONAL REGULATOR, MARR FAMILY"/>
    <property type="match status" value="1"/>
</dbReference>
<dbReference type="InterPro" id="IPR000835">
    <property type="entry name" value="HTH_MarR-typ"/>
</dbReference>
<dbReference type="GO" id="GO:0006950">
    <property type="term" value="P:response to stress"/>
    <property type="evidence" value="ECO:0007669"/>
    <property type="project" value="TreeGrafter"/>
</dbReference>
<reference evidence="3" key="1">
    <citation type="submission" date="2017-11" db="EMBL/GenBank/DDBJ databases">
        <authorList>
            <person name="Wibberg D."/>
        </authorList>
    </citation>
    <scope>NUCLEOTIDE SEQUENCE [LARGE SCALE GENOMIC DNA]</scope>
</reference>
<dbReference type="PANTHER" id="PTHR33164:SF106">
    <property type="entry name" value="TRANSCRIPTIONAL REGULATORY PROTEIN"/>
    <property type="match status" value="1"/>
</dbReference>
<dbReference type="Proteomes" id="UP000235464">
    <property type="component" value="Chromosome I"/>
</dbReference>
<dbReference type="InterPro" id="IPR036390">
    <property type="entry name" value="WH_DNA-bd_sf"/>
</dbReference>
<dbReference type="Pfam" id="PF12802">
    <property type="entry name" value="MarR_2"/>
    <property type="match status" value="1"/>
</dbReference>
<gene>
    <name evidence="2" type="primary">mhqR_8</name>
    <name evidence="2" type="ORF">SCNRRL3882_5731</name>
</gene>
<accession>A0A2N9BFZ6</accession>
<dbReference type="SUPFAM" id="SSF46785">
    <property type="entry name" value="Winged helix' DNA-binding domain"/>
    <property type="match status" value="1"/>
</dbReference>
<name>A0A2N9BFZ6_STRCX</name>
<evidence type="ECO:0000313" key="3">
    <source>
        <dbReference type="Proteomes" id="UP000235464"/>
    </source>
</evidence>
<dbReference type="SMART" id="SM00347">
    <property type="entry name" value="HTH_MARR"/>
    <property type="match status" value="1"/>
</dbReference>
<feature type="domain" description="HTH marR-type" evidence="1">
    <location>
        <begin position="1"/>
        <end position="136"/>
    </location>
</feature>
<organism evidence="2 3">
    <name type="scientific">Streptomyces chartreusis NRRL 3882</name>
    <dbReference type="NCBI Taxonomy" id="1079985"/>
    <lineage>
        <taxon>Bacteria</taxon>
        <taxon>Bacillati</taxon>
        <taxon>Actinomycetota</taxon>
        <taxon>Actinomycetes</taxon>
        <taxon>Kitasatosporales</taxon>
        <taxon>Streptomycetaceae</taxon>
        <taxon>Streptomyces</taxon>
    </lineage>
</organism>
<dbReference type="InterPro" id="IPR036388">
    <property type="entry name" value="WH-like_DNA-bd_sf"/>
</dbReference>
<dbReference type="GO" id="GO:0003700">
    <property type="term" value="F:DNA-binding transcription factor activity"/>
    <property type="evidence" value="ECO:0007669"/>
    <property type="project" value="InterPro"/>
</dbReference>
<dbReference type="PROSITE" id="PS50995">
    <property type="entry name" value="HTH_MARR_2"/>
    <property type="match status" value="1"/>
</dbReference>
<dbReference type="AlphaFoldDB" id="A0A2N9BFZ6"/>
<protein>
    <submittedName>
        <fullName evidence="2">HTH-type transcriptional regulator MhqR</fullName>
    </submittedName>
</protein>
<dbReference type="EMBL" id="LT963352">
    <property type="protein sequence ID" value="SOR82280.1"/>
    <property type="molecule type" value="Genomic_DNA"/>
</dbReference>
<dbReference type="PRINTS" id="PR00598">
    <property type="entry name" value="HTHMARR"/>
</dbReference>
<evidence type="ECO:0000259" key="1">
    <source>
        <dbReference type="PROSITE" id="PS50995"/>
    </source>
</evidence>
<keyword evidence="3" id="KW-1185">Reference proteome</keyword>
<evidence type="ECO:0000313" key="2">
    <source>
        <dbReference type="EMBL" id="SOR82280.1"/>
    </source>
</evidence>